<dbReference type="EMBL" id="JAUSVK010000001">
    <property type="protein sequence ID" value="MDQ0391579.1"/>
    <property type="molecule type" value="Genomic_DNA"/>
</dbReference>
<comment type="caution">
    <text evidence="9">The sequence shown here is derived from an EMBL/GenBank/DDBJ whole genome shotgun (WGS) entry which is preliminary data.</text>
</comment>
<feature type="transmembrane region" description="Helical" evidence="8">
    <location>
        <begin position="261"/>
        <end position="286"/>
    </location>
</feature>
<keyword evidence="6 8" id="KW-1133">Transmembrane helix</keyword>
<keyword evidence="10" id="KW-1185">Reference proteome</keyword>
<gene>
    <name evidence="9" type="ORF">J3R73_001371</name>
</gene>
<name>A0ABU0FAD3_9HYPH</name>
<evidence type="ECO:0000313" key="9">
    <source>
        <dbReference type="EMBL" id="MDQ0391579.1"/>
    </source>
</evidence>
<dbReference type="Proteomes" id="UP001237448">
    <property type="component" value="Unassembled WGS sequence"/>
</dbReference>
<comment type="subcellular location">
    <subcellularLocation>
        <location evidence="1">Cell membrane</location>
        <topology evidence="1">Multi-pass membrane protein</topology>
    </subcellularLocation>
</comment>
<dbReference type="SUPFAM" id="SSF81345">
    <property type="entry name" value="ABC transporter involved in vitamin B12 uptake, BtuC"/>
    <property type="match status" value="1"/>
</dbReference>
<keyword evidence="5 8" id="KW-0812">Transmembrane</keyword>
<dbReference type="Gene3D" id="1.10.3470.10">
    <property type="entry name" value="ABC transporter involved in vitamin B12 uptake, BtuC"/>
    <property type="match status" value="1"/>
</dbReference>
<evidence type="ECO:0000256" key="3">
    <source>
        <dbReference type="ARBA" id="ARBA00022448"/>
    </source>
</evidence>
<evidence type="ECO:0000313" key="10">
    <source>
        <dbReference type="Proteomes" id="UP001237448"/>
    </source>
</evidence>
<feature type="transmembrane region" description="Helical" evidence="8">
    <location>
        <begin position="167"/>
        <end position="192"/>
    </location>
</feature>
<dbReference type="CDD" id="cd06550">
    <property type="entry name" value="TM_ABC_iron-siderophores_like"/>
    <property type="match status" value="1"/>
</dbReference>
<comment type="similarity">
    <text evidence="2">Belongs to the binding-protein-dependent transport system permease family. FecCD subfamily.</text>
</comment>
<keyword evidence="4" id="KW-1003">Cell membrane</keyword>
<organism evidence="9 10">
    <name type="scientific">Labrys monachus</name>
    <dbReference type="NCBI Taxonomy" id="217067"/>
    <lineage>
        <taxon>Bacteria</taxon>
        <taxon>Pseudomonadati</taxon>
        <taxon>Pseudomonadota</taxon>
        <taxon>Alphaproteobacteria</taxon>
        <taxon>Hyphomicrobiales</taxon>
        <taxon>Xanthobacteraceae</taxon>
        <taxon>Labrys</taxon>
    </lineage>
</organism>
<feature type="transmembrane region" description="Helical" evidence="8">
    <location>
        <begin position="75"/>
        <end position="96"/>
    </location>
</feature>
<feature type="transmembrane region" description="Helical" evidence="8">
    <location>
        <begin position="298"/>
        <end position="323"/>
    </location>
</feature>
<feature type="transmembrane region" description="Helical" evidence="8">
    <location>
        <begin position="108"/>
        <end position="124"/>
    </location>
</feature>
<sequence>MSFVHAVAQPLAHAATPRRRECLVLAVLGALLAAALAAGLAFGGVHIPPSAWLTAATGGHDLHSGILVGIRLPRVLLGGLVGAGLALSGASMQALFRNPLADPGLTGSASGGILAVVAGIVLLSRADGGAGAGWGLYTLPAVAALACCLTTVLTYRLARDAGGHVGIASLLLAGIGINALAMAAVGLFVTIADDGQLRSIQFWMMGSLAGADWVAVAGTLPALLAASLLLVRRTRALDAYTLGESEAFLAGVDTAALKRGVIAATALAIGAAVAFTGLIGFVGLVAPHCARFLGGQRYSFVLPASGLIGAALVILADAVARVAISPAELPIGLVTSLLGAPVFIALLRRGQRP</sequence>
<feature type="transmembrane region" description="Helical" evidence="8">
    <location>
        <begin position="213"/>
        <end position="231"/>
    </location>
</feature>
<reference evidence="9 10" key="1">
    <citation type="submission" date="2023-07" db="EMBL/GenBank/DDBJ databases">
        <title>Genomic Encyclopedia of Type Strains, Phase IV (KMG-IV): sequencing the most valuable type-strain genomes for metagenomic binning, comparative biology and taxonomic classification.</title>
        <authorList>
            <person name="Goeker M."/>
        </authorList>
    </citation>
    <scope>NUCLEOTIDE SEQUENCE [LARGE SCALE GENOMIC DNA]</scope>
    <source>
        <strain evidence="9 10">DSM 5896</strain>
    </source>
</reference>
<evidence type="ECO:0000256" key="5">
    <source>
        <dbReference type="ARBA" id="ARBA00022692"/>
    </source>
</evidence>
<dbReference type="RefSeq" id="WP_307424128.1">
    <property type="nucleotide sequence ID" value="NZ_JAUSVK010000001.1"/>
</dbReference>
<evidence type="ECO:0000256" key="1">
    <source>
        <dbReference type="ARBA" id="ARBA00004651"/>
    </source>
</evidence>
<feature type="transmembrane region" description="Helical" evidence="8">
    <location>
        <begin position="329"/>
        <end position="347"/>
    </location>
</feature>
<dbReference type="InterPro" id="IPR037294">
    <property type="entry name" value="ABC_BtuC-like"/>
</dbReference>
<dbReference type="PANTHER" id="PTHR30472">
    <property type="entry name" value="FERRIC ENTEROBACTIN TRANSPORT SYSTEM PERMEASE PROTEIN"/>
    <property type="match status" value="1"/>
</dbReference>
<evidence type="ECO:0000256" key="4">
    <source>
        <dbReference type="ARBA" id="ARBA00022475"/>
    </source>
</evidence>
<feature type="transmembrane region" description="Helical" evidence="8">
    <location>
        <begin position="24"/>
        <end position="45"/>
    </location>
</feature>
<feature type="transmembrane region" description="Helical" evidence="8">
    <location>
        <begin position="136"/>
        <end position="155"/>
    </location>
</feature>
<dbReference type="PANTHER" id="PTHR30472:SF25">
    <property type="entry name" value="ABC TRANSPORTER PERMEASE PROTEIN MJ0876-RELATED"/>
    <property type="match status" value="1"/>
</dbReference>
<keyword evidence="7 8" id="KW-0472">Membrane</keyword>
<keyword evidence="3" id="KW-0813">Transport</keyword>
<dbReference type="Pfam" id="PF01032">
    <property type="entry name" value="FecCD"/>
    <property type="match status" value="1"/>
</dbReference>
<evidence type="ECO:0000256" key="2">
    <source>
        <dbReference type="ARBA" id="ARBA00007935"/>
    </source>
</evidence>
<evidence type="ECO:0000256" key="8">
    <source>
        <dbReference type="SAM" id="Phobius"/>
    </source>
</evidence>
<evidence type="ECO:0000256" key="6">
    <source>
        <dbReference type="ARBA" id="ARBA00022989"/>
    </source>
</evidence>
<dbReference type="InterPro" id="IPR000522">
    <property type="entry name" value="ABC_transptr_permease_BtuC"/>
</dbReference>
<accession>A0ABU0FAD3</accession>
<proteinExistence type="inferred from homology"/>
<evidence type="ECO:0000256" key="7">
    <source>
        <dbReference type="ARBA" id="ARBA00023136"/>
    </source>
</evidence>
<protein>
    <submittedName>
        <fullName evidence="9">Iron complex transport system permease protein</fullName>
    </submittedName>
</protein>